<dbReference type="Pfam" id="PF13614">
    <property type="entry name" value="AAA_31"/>
    <property type="match status" value="1"/>
</dbReference>
<gene>
    <name evidence="2" type="ORF">DTO10_15460</name>
</gene>
<feature type="domain" description="AAA" evidence="1">
    <location>
        <begin position="2"/>
        <end position="192"/>
    </location>
</feature>
<dbReference type="InterPro" id="IPR050678">
    <property type="entry name" value="DNA_Partitioning_ATPase"/>
</dbReference>
<keyword evidence="3" id="KW-1185">Reference proteome</keyword>
<evidence type="ECO:0000313" key="3">
    <source>
        <dbReference type="Proteomes" id="UP000260457"/>
    </source>
</evidence>
<evidence type="ECO:0000259" key="1">
    <source>
        <dbReference type="Pfam" id="PF13614"/>
    </source>
</evidence>
<evidence type="ECO:0000313" key="2">
    <source>
        <dbReference type="EMBL" id="AXN39626.1"/>
    </source>
</evidence>
<dbReference type="InterPro" id="IPR025669">
    <property type="entry name" value="AAA_dom"/>
</dbReference>
<sequence>MTKVISFLNMKGGVGKSTLCFNMAYTAANHFNKKILVIDMDPQFNTTQALMEKYYSSEYYLDLVKEKKTVLRIFQNTTSIIQRAEEKIVPPKEIIQSLGDNLSIICGDLDLIMIESSTRGTENLLEGFIQRVIEEEDFDFIFIDCPPTHSFYTTSSLIASNYYLAPVKPDMYSLLGVELLQSVVSNVNTMNRARVQCLGLIFTMVRPTSVTQRRIIDSVREKNKGIKVFDKEMLYFQYNETGRIETFMYDMVSTKDRIVEITDEFIKELE</sequence>
<proteinExistence type="predicted"/>
<dbReference type="RefSeq" id="WP_116821443.1">
    <property type="nucleotide sequence ID" value="NZ_CP030926.1"/>
</dbReference>
<dbReference type="PANTHER" id="PTHR13696:SF99">
    <property type="entry name" value="COBYRINIC ACID AC-DIAMIDE SYNTHASE"/>
    <property type="match status" value="1"/>
</dbReference>
<accession>A0ABN5N2L0</accession>
<name>A0ABN5N2L0_9BACI</name>
<dbReference type="SUPFAM" id="SSF52540">
    <property type="entry name" value="P-loop containing nucleoside triphosphate hydrolases"/>
    <property type="match status" value="1"/>
</dbReference>
<dbReference type="CDD" id="cd02042">
    <property type="entry name" value="ParAB_family"/>
    <property type="match status" value="1"/>
</dbReference>
<reference evidence="2 3" key="1">
    <citation type="submission" date="2018-07" db="EMBL/GenBank/DDBJ databases">
        <title>The molecular basis for the intramolecular migration of carboxyl group in the catabolism of para-hydroxybenzoate via gentisate.</title>
        <authorList>
            <person name="Zhao H."/>
            <person name="Xu Y."/>
            <person name="Lin S."/>
            <person name="Spain J.C."/>
            <person name="Zhou N.-Y."/>
        </authorList>
    </citation>
    <scope>NUCLEOTIDE SEQUENCE [LARGE SCALE GENOMIC DNA]</scope>
    <source>
        <strain evidence="2 3">PHB-7a</strain>
    </source>
</reference>
<organism evidence="2 3">
    <name type="scientific">Peribacillus butanolivorans</name>
    <dbReference type="NCBI Taxonomy" id="421767"/>
    <lineage>
        <taxon>Bacteria</taxon>
        <taxon>Bacillati</taxon>
        <taxon>Bacillota</taxon>
        <taxon>Bacilli</taxon>
        <taxon>Bacillales</taxon>
        <taxon>Bacillaceae</taxon>
        <taxon>Peribacillus</taxon>
    </lineage>
</organism>
<protein>
    <submittedName>
        <fullName evidence="2">ParA family protein</fullName>
    </submittedName>
</protein>
<dbReference type="EMBL" id="CP030926">
    <property type="protein sequence ID" value="AXN39626.1"/>
    <property type="molecule type" value="Genomic_DNA"/>
</dbReference>
<dbReference type="Gene3D" id="3.40.50.300">
    <property type="entry name" value="P-loop containing nucleotide triphosphate hydrolases"/>
    <property type="match status" value="1"/>
</dbReference>
<dbReference type="PANTHER" id="PTHR13696">
    <property type="entry name" value="P-LOOP CONTAINING NUCLEOSIDE TRIPHOSPHATE HYDROLASE"/>
    <property type="match status" value="1"/>
</dbReference>
<dbReference type="InterPro" id="IPR027417">
    <property type="entry name" value="P-loop_NTPase"/>
</dbReference>
<dbReference type="Proteomes" id="UP000260457">
    <property type="component" value="Chromosome"/>
</dbReference>